<feature type="compositionally biased region" description="Basic and acidic residues" evidence="3">
    <location>
        <begin position="55"/>
        <end position="65"/>
    </location>
</feature>
<evidence type="ECO:0000256" key="1">
    <source>
        <dbReference type="ARBA" id="ARBA00006326"/>
    </source>
</evidence>
<proteinExistence type="inferred from homology"/>
<gene>
    <name evidence="4" type="ORF">PLOB_00015610</name>
</gene>
<dbReference type="InterPro" id="IPR038322">
    <property type="entry name" value="Pex19_C_sf"/>
</dbReference>
<reference evidence="4 5" key="1">
    <citation type="submission" date="2022-05" db="EMBL/GenBank/DDBJ databases">
        <authorList>
            <consortium name="Genoscope - CEA"/>
            <person name="William W."/>
        </authorList>
    </citation>
    <scope>NUCLEOTIDE SEQUENCE [LARGE SCALE GENOMIC DNA]</scope>
</reference>
<sequence>MADGSSKELRKSDDELDSLLDSALEDFDKNIPSTTRQSGSVCQNEVQPAACSSTEKTECNGEERSGSTAGKDSSPSQGDSNAQMEAHFAKAAEDLENAVKTMLGNEPELLAQLGQFAQATTQADHDNPSSMADLEANLTRTMNNLAQNAKELENCPTGAFNEDFLKAMMDMNLDGGGSEGELDFLPLMQGLMENLLSKEVLYPALKDLQDKYPTWLEEKRSSLGAEELSRYERQLSLVSEVCSEYEAERSSDSDEIKKKRFEKLLGLMQKMQECGQPPSELVGEMPPGFLGPLPEMPEPPEMSDVPDELKNECKVT</sequence>
<evidence type="ECO:0000256" key="2">
    <source>
        <dbReference type="ARBA" id="ARBA00029688"/>
    </source>
</evidence>
<dbReference type="Gene3D" id="1.20.120.900">
    <property type="entry name" value="Pex19, mPTS binding domain"/>
    <property type="match status" value="1"/>
</dbReference>
<comment type="caution">
    <text evidence="4">The sequence shown here is derived from an EMBL/GenBank/DDBJ whole genome shotgun (WGS) entry which is preliminary data.</text>
</comment>
<feature type="region of interest" description="Disordered" evidence="3">
    <location>
        <begin position="275"/>
        <end position="316"/>
    </location>
</feature>
<protein>
    <recommendedName>
        <fullName evidence="2">Peroxin-19</fullName>
    </recommendedName>
</protein>
<evidence type="ECO:0000256" key="3">
    <source>
        <dbReference type="SAM" id="MobiDB-lite"/>
    </source>
</evidence>
<dbReference type="Proteomes" id="UP001159405">
    <property type="component" value="Unassembled WGS sequence"/>
</dbReference>
<feature type="compositionally biased region" description="Polar residues" evidence="3">
    <location>
        <begin position="66"/>
        <end position="83"/>
    </location>
</feature>
<dbReference type="PANTHER" id="PTHR12774:SF2">
    <property type="entry name" value="PEROXISOMAL BIOGENESIS FACTOR 19"/>
    <property type="match status" value="1"/>
</dbReference>
<evidence type="ECO:0000313" key="4">
    <source>
        <dbReference type="EMBL" id="CAH3175056.1"/>
    </source>
</evidence>
<organism evidence="4 5">
    <name type="scientific">Porites lobata</name>
    <dbReference type="NCBI Taxonomy" id="104759"/>
    <lineage>
        <taxon>Eukaryota</taxon>
        <taxon>Metazoa</taxon>
        <taxon>Cnidaria</taxon>
        <taxon>Anthozoa</taxon>
        <taxon>Hexacorallia</taxon>
        <taxon>Scleractinia</taxon>
        <taxon>Fungiina</taxon>
        <taxon>Poritidae</taxon>
        <taxon>Porites</taxon>
    </lineage>
</organism>
<feature type="region of interest" description="Disordered" evidence="3">
    <location>
        <begin position="29"/>
        <end position="83"/>
    </location>
</feature>
<feature type="compositionally biased region" description="Basic and acidic residues" evidence="3">
    <location>
        <begin position="307"/>
        <end position="316"/>
    </location>
</feature>
<name>A0ABN8R838_9CNID</name>
<evidence type="ECO:0000313" key="5">
    <source>
        <dbReference type="Proteomes" id="UP001159405"/>
    </source>
</evidence>
<feature type="compositionally biased region" description="Low complexity" evidence="3">
    <location>
        <begin position="283"/>
        <end position="293"/>
    </location>
</feature>
<dbReference type="Pfam" id="PF04614">
    <property type="entry name" value="Pex19"/>
    <property type="match status" value="1"/>
</dbReference>
<comment type="similarity">
    <text evidence="1">Belongs to the peroxin-19 family.</text>
</comment>
<keyword evidence="5" id="KW-1185">Reference proteome</keyword>
<accession>A0ABN8R838</accession>
<feature type="compositionally biased region" description="Polar residues" evidence="3">
    <location>
        <begin position="31"/>
        <end position="54"/>
    </location>
</feature>
<dbReference type="PANTHER" id="PTHR12774">
    <property type="entry name" value="PEROXISOMAL BIOGENESIS FACTOR 19"/>
    <property type="match status" value="1"/>
</dbReference>
<dbReference type="EMBL" id="CALNXK010000196">
    <property type="protein sequence ID" value="CAH3175056.1"/>
    <property type="molecule type" value="Genomic_DNA"/>
</dbReference>
<dbReference type="InterPro" id="IPR006708">
    <property type="entry name" value="Pex19"/>
</dbReference>